<feature type="non-terminal residue" evidence="2">
    <location>
        <position position="1"/>
    </location>
</feature>
<proteinExistence type="predicted"/>
<feature type="transmembrane region" description="Helical" evidence="1">
    <location>
        <begin position="29"/>
        <end position="49"/>
    </location>
</feature>
<keyword evidence="1" id="KW-0472">Membrane</keyword>
<gene>
    <name evidence="2" type="primary">flhA</name>
</gene>
<sequence>MAKNKLVDLVFPFLGPLIGPVLRAKSLTIVGFIVCILAIIIVPLPSPILDFF</sequence>
<organism evidence="2">
    <name type="scientific">Campylobacter coli</name>
    <dbReference type="NCBI Taxonomy" id="195"/>
    <lineage>
        <taxon>Bacteria</taxon>
        <taxon>Pseudomonadati</taxon>
        <taxon>Campylobacterota</taxon>
        <taxon>Epsilonproteobacteria</taxon>
        <taxon>Campylobacterales</taxon>
        <taxon>Campylobacteraceae</taxon>
        <taxon>Campylobacter</taxon>
    </lineage>
</organism>
<protein>
    <submittedName>
        <fullName evidence="2">FlhA</fullName>
    </submittedName>
</protein>
<dbReference type="AlphaFoldDB" id="Q9RFR7"/>
<keyword evidence="1" id="KW-1133">Transmembrane helix</keyword>
<name>Q9RFR7_CAMCO</name>
<reference evidence="2" key="1">
    <citation type="journal article" date="2000" name="J. Bacteriol.">
        <title>Localized reversible frameshift mutation in the flhA gene confers phase variability to flagellin gene expression in Campylobacter coli.</title>
        <authorList>
            <person name="Park S.F."/>
            <person name="Purdy D."/>
            <person name="Leach S."/>
        </authorList>
    </citation>
    <scope>NUCLEOTIDE SEQUENCE</scope>
    <source>
        <strain evidence="2">UA585</strain>
    </source>
</reference>
<accession>Q9RFR7</accession>
<dbReference type="EMBL" id="AF171084">
    <property type="protein sequence ID" value="AAF24222.1"/>
    <property type="molecule type" value="Genomic_DNA"/>
</dbReference>
<keyword evidence="1" id="KW-0812">Transmembrane</keyword>
<evidence type="ECO:0000256" key="1">
    <source>
        <dbReference type="SAM" id="Phobius"/>
    </source>
</evidence>
<evidence type="ECO:0000313" key="2">
    <source>
        <dbReference type="EMBL" id="AAF24222.1"/>
    </source>
</evidence>